<keyword evidence="4" id="KW-1185">Reference proteome</keyword>
<dbReference type="AlphaFoldDB" id="A0A0V8HKD6"/>
<organism evidence="3 4">
    <name type="scientific">[Bacillus] enclensis</name>
    <dbReference type="NCBI Taxonomy" id="1402860"/>
    <lineage>
        <taxon>Bacteria</taxon>
        <taxon>Bacillati</taxon>
        <taxon>Bacillota</taxon>
        <taxon>Bacilli</taxon>
        <taxon>Bacillales</taxon>
        <taxon>Bacillaceae</taxon>
        <taxon>Rossellomorea</taxon>
    </lineage>
</organism>
<dbReference type="EMBL" id="FMAU01000002">
    <property type="protein sequence ID" value="SCC11393.1"/>
    <property type="molecule type" value="Genomic_DNA"/>
</dbReference>
<dbReference type="Proteomes" id="UP000181997">
    <property type="component" value="Unassembled WGS sequence"/>
</dbReference>
<dbReference type="RefSeq" id="WP_058298675.1">
    <property type="nucleotide sequence ID" value="NZ_FMAU01000002.1"/>
</dbReference>
<feature type="signal peptide" evidence="2">
    <location>
        <begin position="1"/>
        <end position="20"/>
    </location>
</feature>
<protein>
    <recommendedName>
        <fullName evidence="5">Lipoprotein</fullName>
    </recommendedName>
</protein>
<accession>A0A0V8HKD6</accession>
<evidence type="ECO:0000313" key="4">
    <source>
        <dbReference type="Proteomes" id="UP000181997"/>
    </source>
</evidence>
<evidence type="ECO:0000256" key="2">
    <source>
        <dbReference type="SAM" id="SignalP"/>
    </source>
</evidence>
<keyword evidence="2" id="KW-0732">Signal</keyword>
<dbReference type="OrthoDB" id="2138638at2"/>
<reference evidence="4" key="1">
    <citation type="submission" date="2016-08" db="EMBL/GenBank/DDBJ databases">
        <authorList>
            <person name="Varghese N."/>
            <person name="Submissions Spin"/>
        </authorList>
    </citation>
    <scope>NUCLEOTIDE SEQUENCE [LARGE SCALE GENOMIC DNA]</scope>
    <source>
        <strain evidence="4">SGD-1123</strain>
    </source>
</reference>
<feature type="chain" id="PRO_5038828275" description="Lipoprotein" evidence="2">
    <location>
        <begin position="21"/>
        <end position="228"/>
    </location>
</feature>
<proteinExistence type="predicted"/>
<sequence>MSIKSYASVFLACSMFLLTACSGNGTVPEKDEKESETEQNQVDDTSDSGEESNIGLEDTGDPQNEKDNQPADEESSEAQTPDDEAVIDEKAYTSAEEAAGTLEGYTKIKQTNIDLGHGISGFQEGAAGHEYLSWNEGRWLIRINFPTDPQYTIDGYEEGPDLGRDVVDYLEDHYLPAPNKIGMIEINGFKDHPETVVKWQDGKLIYTITSNSEDPFEALNTAVESNKS</sequence>
<gene>
    <name evidence="3" type="ORF">GA0061094_2585</name>
</gene>
<name>A0A0V8HKD6_9BACI</name>
<feature type="region of interest" description="Disordered" evidence="1">
    <location>
        <begin position="22"/>
        <end position="85"/>
    </location>
</feature>
<dbReference type="PROSITE" id="PS51257">
    <property type="entry name" value="PROKAR_LIPOPROTEIN"/>
    <property type="match status" value="1"/>
</dbReference>
<feature type="compositionally biased region" description="Acidic residues" evidence="1">
    <location>
        <begin position="70"/>
        <end position="85"/>
    </location>
</feature>
<evidence type="ECO:0008006" key="5">
    <source>
        <dbReference type="Google" id="ProtNLM"/>
    </source>
</evidence>
<evidence type="ECO:0000313" key="3">
    <source>
        <dbReference type="EMBL" id="SCC11393.1"/>
    </source>
</evidence>
<evidence type="ECO:0000256" key="1">
    <source>
        <dbReference type="SAM" id="MobiDB-lite"/>
    </source>
</evidence>